<dbReference type="EMBL" id="AWUE01013690">
    <property type="protein sequence ID" value="OMP06206.1"/>
    <property type="molecule type" value="Genomic_DNA"/>
</dbReference>
<gene>
    <name evidence="2" type="ORF">COLO4_08265</name>
</gene>
<evidence type="ECO:0000256" key="1">
    <source>
        <dbReference type="SAM" id="MobiDB-lite"/>
    </source>
</evidence>
<feature type="region of interest" description="Disordered" evidence="1">
    <location>
        <begin position="126"/>
        <end position="176"/>
    </location>
</feature>
<evidence type="ECO:0000313" key="3">
    <source>
        <dbReference type="Proteomes" id="UP000187203"/>
    </source>
</evidence>
<sequence>MTDLRDEALCRAKKKYKKRRSEESPEHVTVSGSDEISLEGVAPVGSSGTVPLKRESYRDHVTRNFVEENSADVDGSEQSAANQDSTKPSEESMLIPEFGPWMIVHGVKDEFKEGLKEKSKSFNLAKSREKIKESTGKGRSKGLNKEANPSSTSRLDTPKPYSVPGPNFTSGPPPGFSFKGGLTENVTFDLKRLEDLVGSSHFKLSHLMGQQNSTVNTEFLKEDGLPNLMESTGGEVDMVLLSDAISLPPQQPPTVASENLVPNLSKLIHDDMVADVSARLISDQNVSAMDGAQSKEPDSLDTNLSSFF</sequence>
<feature type="compositionally biased region" description="Low complexity" evidence="1">
    <location>
        <begin position="164"/>
        <end position="176"/>
    </location>
</feature>
<dbReference type="Proteomes" id="UP000187203">
    <property type="component" value="Unassembled WGS sequence"/>
</dbReference>
<comment type="caution">
    <text evidence="2">The sequence shown here is derived from an EMBL/GenBank/DDBJ whole genome shotgun (WGS) entry which is preliminary data.</text>
</comment>
<feature type="compositionally biased region" description="Basic and acidic residues" evidence="1">
    <location>
        <begin position="52"/>
        <end position="66"/>
    </location>
</feature>
<dbReference type="AlphaFoldDB" id="A0A1R3KGH0"/>
<organism evidence="2 3">
    <name type="scientific">Corchorus olitorius</name>
    <dbReference type="NCBI Taxonomy" id="93759"/>
    <lineage>
        <taxon>Eukaryota</taxon>
        <taxon>Viridiplantae</taxon>
        <taxon>Streptophyta</taxon>
        <taxon>Embryophyta</taxon>
        <taxon>Tracheophyta</taxon>
        <taxon>Spermatophyta</taxon>
        <taxon>Magnoliopsida</taxon>
        <taxon>eudicotyledons</taxon>
        <taxon>Gunneridae</taxon>
        <taxon>Pentapetalae</taxon>
        <taxon>rosids</taxon>
        <taxon>malvids</taxon>
        <taxon>Malvales</taxon>
        <taxon>Malvaceae</taxon>
        <taxon>Grewioideae</taxon>
        <taxon>Apeibeae</taxon>
        <taxon>Corchorus</taxon>
    </lineage>
</organism>
<name>A0A1R3KGH0_9ROSI</name>
<accession>A0A1R3KGH0</accession>
<feature type="region of interest" description="Disordered" evidence="1">
    <location>
        <begin position="14"/>
        <end position="95"/>
    </location>
</feature>
<keyword evidence="3" id="KW-1185">Reference proteome</keyword>
<feature type="region of interest" description="Disordered" evidence="1">
    <location>
        <begin position="289"/>
        <end position="308"/>
    </location>
</feature>
<feature type="compositionally biased region" description="Polar residues" evidence="1">
    <location>
        <begin position="76"/>
        <end position="86"/>
    </location>
</feature>
<feature type="compositionally biased region" description="Basic and acidic residues" evidence="1">
    <location>
        <begin position="126"/>
        <end position="136"/>
    </location>
</feature>
<reference evidence="3" key="1">
    <citation type="submission" date="2013-09" db="EMBL/GenBank/DDBJ databases">
        <title>Corchorus olitorius genome sequencing.</title>
        <authorList>
            <person name="Alam M."/>
            <person name="Haque M.S."/>
            <person name="Islam M.S."/>
            <person name="Emdad E.M."/>
            <person name="Islam M.M."/>
            <person name="Ahmed B."/>
            <person name="Halim A."/>
            <person name="Hossen Q.M.M."/>
            <person name="Hossain M.Z."/>
            <person name="Ahmed R."/>
            <person name="Khan M.M."/>
            <person name="Islam R."/>
            <person name="Rashid M.M."/>
            <person name="Khan S.A."/>
            <person name="Rahman M.S."/>
            <person name="Alam M."/>
            <person name="Yahiya A.S."/>
            <person name="Khan M.S."/>
            <person name="Azam M.S."/>
            <person name="Haque T."/>
            <person name="Lashkar M.Z.H."/>
            <person name="Akhand A.I."/>
            <person name="Morshed G."/>
            <person name="Roy S."/>
            <person name="Uddin K.S."/>
            <person name="Rabeya T."/>
            <person name="Hossain A.S."/>
            <person name="Chowdhury A."/>
            <person name="Snigdha A.R."/>
            <person name="Mortoza M.S."/>
            <person name="Matin S.A."/>
            <person name="Hoque S.M.E."/>
            <person name="Islam M.K."/>
            <person name="Roy D.K."/>
            <person name="Haider R."/>
            <person name="Moosa M.M."/>
            <person name="Elias S.M."/>
            <person name="Hasan A.M."/>
            <person name="Jahan S."/>
            <person name="Shafiuddin M."/>
            <person name="Mahmood N."/>
            <person name="Shommy N.S."/>
        </authorList>
    </citation>
    <scope>NUCLEOTIDE SEQUENCE [LARGE SCALE GENOMIC DNA]</scope>
    <source>
        <strain evidence="3">cv. O-4</strain>
    </source>
</reference>
<evidence type="ECO:0000313" key="2">
    <source>
        <dbReference type="EMBL" id="OMP06206.1"/>
    </source>
</evidence>
<protein>
    <submittedName>
        <fullName evidence="2">Uncharacterized protein</fullName>
    </submittedName>
</protein>
<proteinExistence type="predicted"/>